<organism evidence="1 2">
    <name type="scientific">Ensifer adhaerens</name>
    <name type="common">Sinorhizobium morelense</name>
    <dbReference type="NCBI Taxonomy" id="106592"/>
    <lineage>
        <taxon>Bacteria</taxon>
        <taxon>Pseudomonadati</taxon>
        <taxon>Pseudomonadota</taxon>
        <taxon>Alphaproteobacteria</taxon>
        <taxon>Hyphomicrobiales</taxon>
        <taxon>Rhizobiaceae</taxon>
        <taxon>Sinorhizobium/Ensifer group</taxon>
        <taxon>Ensifer</taxon>
    </lineage>
</organism>
<reference evidence="1" key="1">
    <citation type="submission" date="2021-03" db="EMBL/GenBank/DDBJ databases">
        <title>Genomic Encyclopedia of Type Strains, Phase IV (KMG-IV): sequencing the most valuable type-strain genomes for metagenomic binning, comparative biology and taxonomic classification.</title>
        <authorList>
            <person name="Goeker M."/>
        </authorList>
    </citation>
    <scope>NUCLEOTIDE SEQUENCE</scope>
    <source>
        <strain evidence="1">DSM 18131</strain>
    </source>
</reference>
<dbReference type="EMBL" id="JAGGJR010000009">
    <property type="protein sequence ID" value="MBP1875053.1"/>
    <property type="molecule type" value="Genomic_DNA"/>
</dbReference>
<dbReference type="Proteomes" id="UP000823773">
    <property type="component" value="Unassembled WGS sequence"/>
</dbReference>
<protein>
    <submittedName>
        <fullName evidence="1">Uncharacterized protein</fullName>
    </submittedName>
</protein>
<proteinExistence type="predicted"/>
<keyword evidence="2" id="KW-1185">Reference proteome</keyword>
<sequence length="167" mass="18910">MTLHDFSFRQRSDTPDSRPGIGPFQRDQTEGGPDALRHLLVRIATVRRLREHHVWEAVRLLLDRPDLVPDDWPSRRFRDLMAADALVDAVIHLTMATKAKLCLRTLSHECGVWTCALRYAPGGTGRVTFKARHADLASAILSAFLQCCRVHRLVIESHCTRSSHLPT</sequence>
<name>A0ACC5T1M2_ENSAD</name>
<gene>
    <name evidence="1" type="ORF">J2Z19_004786</name>
</gene>
<comment type="caution">
    <text evidence="1">The sequence shown here is derived from an EMBL/GenBank/DDBJ whole genome shotgun (WGS) entry which is preliminary data.</text>
</comment>
<evidence type="ECO:0000313" key="1">
    <source>
        <dbReference type="EMBL" id="MBP1875053.1"/>
    </source>
</evidence>
<accession>A0ACC5T1M2</accession>
<evidence type="ECO:0000313" key="2">
    <source>
        <dbReference type="Proteomes" id="UP000823773"/>
    </source>
</evidence>